<dbReference type="InterPro" id="IPR016156">
    <property type="entry name" value="FAD/NAD-linked_Rdtase_dimer_sf"/>
</dbReference>
<evidence type="ECO:0000256" key="2">
    <source>
        <dbReference type="ARBA" id="ARBA00011738"/>
    </source>
</evidence>
<dbReference type="PANTHER" id="PTHR42737">
    <property type="entry name" value="GLUTATHIONE REDUCTASE"/>
    <property type="match status" value="1"/>
</dbReference>
<evidence type="ECO:0000256" key="3">
    <source>
        <dbReference type="ARBA" id="ARBA00022630"/>
    </source>
</evidence>
<dbReference type="EMBL" id="BMZH01000001">
    <property type="protein sequence ID" value="GHA83521.1"/>
    <property type="molecule type" value="Genomic_DNA"/>
</dbReference>
<comment type="function">
    <text evidence="14">Catalyzes the reduction of glutathione disulfide (GSSG) to reduced glutathione (GSH).</text>
</comment>
<dbReference type="NCBIfam" id="TIGR01424">
    <property type="entry name" value="gluta_reduc_2"/>
    <property type="match status" value="1"/>
</dbReference>
<dbReference type="PRINTS" id="PR00368">
    <property type="entry name" value="FADPNR"/>
</dbReference>
<evidence type="ECO:0000256" key="4">
    <source>
        <dbReference type="ARBA" id="ARBA00022827"/>
    </source>
</evidence>
<evidence type="ECO:0000256" key="11">
    <source>
        <dbReference type="PIRSR" id="PIRSR000350-3"/>
    </source>
</evidence>
<dbReference type="Pfam" id="PF02852">
    <property type="entry name" value="Pyr_redox_dim"/>
    <property type="match status" value="1"/>
</dbReference>
<protein>
    <recommendedName>
        <fullName evidence="14">Glutathione reductase</fullName>
        <shortName evidence="14">GRase</shortName>
        <ecNumber evidence="14">1.8.1.7</ecNumber>
    </recommendedName>
</protein>
<feature type="disulfide bond" description="Redox-active" evidence="12">
    <location>
        <begin position="43"/>
        <end position="48"/>
    </location>
</feature>
<feature type="binding site" evidence="11">
    <location>
        <position position="52"/>
    </location>
    <ligand>
        <name>FAD</name>
        <dbReference type="ChEBI" id="CHEBI:57692"/>
    </ligand>
</feature>
<dbReference type="SUPFAM" id="SSF55424">
    <property type="entry name" value="FAD/NAD-linked reductases, dimerisation (C-terminal) domain"/>
    <property type="match status" value="1"/>
</dbReference>
<feature type="binding site" evidence="11">
    <location>
        <position position="304"/>
    </location>
    <ligand>
        <name>FAD</name>
        <dbReference type="ChEBI" id="CHEBI:57692"/>
    </ligand>
</feature>
<reference evidence="17" key="1">
    <citation type="journal article" date="2014" name="Int. J. Syst. Evol. Microbiol.">
        <title>Complete genome sequence of Corynebacterium casei LMG S-19264T (=DSM 44701T), isolated from a smear-ripened cheese.</title>
        <authorList>
            <consortium name="US DOE Joint Genome Institute (JGI-PGF)"/>
            <person name="Walter F."/>
            <person name="Albersmeier A."/>
            <person name="Kalinowski J."/>
            <person name="Ruckert C."/>
        </authorList>
    </citation>
    <scope>NUCLEOTIDE SEQUENCE</scope>
    <source>
        <strain evidence="17">KCTC 32513</strain>
    </source>
</reference>
<dbReference type="GO" id="GO:0006749">
    <property type="term" value="P:glutathione metabolic process"/>
    <property type="evidence" value="ECO:0007669"/>
    <property type="project" value="InterPro"/>
</dbReference>
<feature type="active site" description="Proton acceptor" evidence="10">
    <location>
        <position position="438"/>
    </location>
</feature>
<evidence type="ECO:0000313" key="18">
    <source>
        <dbReference type="Proteomes" id="UP000634004"/>
    </source>
</evidence>
<comment type="caution">
    <text evidence="17">The sequence shown here is derived from an EMBL/GenBank/DDBJ whole genome shotgun (WGS) entry which is preliminary data.</text>
</comment>
<dbReference type="Gene3D" id="3.50.50.60">
    <property type="entry name" value="FAD/NAD(P)-binding domain"/>
    <property type="match status" value="2"/>
</dbReference>
<keyword evidence="18" id="KW-1185">Reference proteome</keyword>
<dbReference type="GO" id="GO:0034599">
    <property type="term" value="P:cellular response to oxidative stress"/>
    <property type="evidence" value="ECO:0007669"/>
    <property type="project" value="TreeGrafter"/>
</dbReference>
<dbReference type="GO" id="GO:0004362">
    <property type="term" value="F:glutathione-disulfide reductase (NADPH) activity"/>
    <property type="evidence" value="ECO:0007669"/>
    <property type="project" value="UniProtKB-EC"/>
</dbReference>
<dbReference type="NCBIfam" id="NF004776">
    <property type="entry name" value="PRK06116.1"/>
    <property type="match status" value="1"/>
</dbReference>
<proteinExistence type="inferred from homology"/>
<dbReference type="Gene3D" id="3.30.390.30">
    <property type="match status" value="1"/>
</dbReference>
<evidence type="ECO:0000256" key="14">
    <source>
        <dbReference type="RuleBase" id="RU365040"/>
    </source>
</evidence>
<keyword evidence="3 13" id="KW-0285">Flavoprotein</keyword>
<keyword evidence="8 13" id="KW-0676">Redox-active center</keyword>
<dbReference type="InterPro" id="IPR036188">
    <property type="entry name" value="FAD/NAD-bd_sf"/>
</dbReference>
<name>A0A8J3CPP9_9PROT</name>
<evidence type="ECO:0000313" key="17">
    <source>
        <dbReference type="EMBL" id="GHA83521.1"/>
    </source>
</evidence>
<dbReference type="GO" id="GO:0050660">
    <property type="term" value="F:flavin adenine dinucleotide binding"/>
    <property type="evidence" value="ECO:0007669"/>
    <property type="project" value="InterPro"/>
</dbReference>
<keyword evidence="6 13" id="KW-0560">Oxidoreductase</keyword>
<feature type="binding site" evidence="11">
    <location>
        <position position="263"/>
    </location>
    <ligand>
        <name>NAD(+)</name>
        <dbReference type="ChEBI" id="CHEBI:57540"/>
    </ligand>
</feature>
<dbReference type="InterPro" id="IPR001100">
    <property type="entry name" value="Pyr_nuc-diS_OxRdtase"/>
</dbReference>
<comment type="cofactor">
    <cofactor evidence="11">
        <name>FAD</name>
        <dbReference type="ChEBI" id="CHEBI:57692"/>
    </cofactor>
    <text evidence="11">Binds 1 FAD per subunit.</text>
</comment>
<comment type="similarity">
    <text evidence="1 13">Belongs to the class-I pyridine nucleotide-disulfide oxidoreductase family.</text>
</comment>
<dbReference type="InterPro" id="IPR004099">
    <property type="entry name" value="Pyr_nucl-diS_OxRdtase_dimer"/>
</dbReference>
<keyword evidence="11" id="KW-0520">NAD</keyword>
<keyword evidence="7" id="KW-1015">Disulfide bond</keyword>
<evidence type="ECO:0000259" key="16">
    <source>
        <dbReference type="Pfam" id="PF07992"/>
    </source>
</evidence>
<dbReference type="InterPro" id="IPR046952">
    <property type="entry name" value="GSHR/TRXR-like"/>
</dbReference>
<evidence type="ECO:0000256" key="12">
    <source>
        <dbReference type="PIRSR" id="PIRSR000350-4"/>
    </source>
</evidence>
<evidence type="ECO:0000259" key="15">
    <source>
        <dbReference type="Pfam" id="PF02852"/>
    </source>
</evidence>
<dbReference type="InterPro" id="IPR023753">
    <property type="entry name" value="FAD/NAD-binding_dom"/>
</dbReference>
<keyword evidence="4 11" id="KW-0274">FAD</keyword>
<sequence length="460" mass="49540">MSDYDYDLFVIGAGSGGVRSGRLAAQLGKRVGVAEESLPGGTCVVRGCVPKKYLVYGADFGEAIEKSKGFGWSVENVTFDWGTLRDNIQTEVNRLSGIYSTILEKNGADLFRERAELVDAHTIRLCKSGVTKTAETILIAVGGSPWSPNIKGIEHAIVSDDIFHLPEQPKRMLIIGGGYIACEFAGVFAGLGTDVIQAYRGGRLLNGFDAEVRDEVGALQKRNGIDTRFNISPTEIRKTDGGFIVAFSDGSKIGTDCVLMATGRRPKTDTLGVKAAGVDVDSNGAVKVDKFSRTTQPNIYAVGDVTNRINLTPVAIREGAAFIETVYKDNPTAFDHDNIASAVFTRPPVGTCGISEGEARKRYGDDVTVYTTSFRPMKNVLSGSEHRCFMKVITQGKKEIVIGVHLVGDDSAEMIQMVGIAIKAKLTKADFDSTCAVHPTIAEEIVTLKPRELNKTTVVT</sequence>
<dbReference type="SUPFAM" id="SSF51905">
    <property type="entry name" value="FAD/NAD(P)-binding domain"/>
    <property type="match status" value="1"/>
</dbReference>
<evidence type="ECO:0000256" key="13">
    <source>
        <dbReference type="RuleBase" id="RU003691"/>
    </source>
</evidence>
<dbReference type="PANTHER" id="PTHR42737:SF2">
    <property type="entry name" value="GLUTATHIONE REDUCTASE"/>
    <property type="match status" value="1"/>
</dbReference>
<dbReference type="EC" id="1.8.1.7" evidence="14"/>
<dbReference type="Proteomes" id="UP000634004">
    <property type="component" value="Unassembled WGS sequence"/>
</dbReference>
<comment type="subunit">
    <text evidence="2">Homodimer.</text>
</comment>
<comment type="catalytic activity">
    <reaction evidence="9 14">
        <text>2 glutathione + NADP(+) = glutathione disulfide + NADPH + H(+)</text>
        <dbReference type="Rhea" id="RHEA:11740"/>
        <dbReference type="ChEBI" id="CHEBI:15378"/>
        <dbReference type="ChEBI" id="CHEBI:57783"/>
        <dbReference type="ChEBI" id="CHEBI:57925"/>
        <dbReference type="ChEBI" id="CHEBI:58297"/>
        <dbReference type="ChEBI" id="CHEBI:58349"/>
        <dbReference type="EC" id="1.8.1.7"/>
    </reaction>
</comment>
<accession>A0A8J3CPP9</accession>
<feature type="domain" description="FAD/NAD(P)-binding" evidence="16">
    <location>
        <begin position="6"/>
        <end position="319"/>
    </location>
</feature>
<evidence type="ECO:0000256" key="7">
    <source>
        <dbReference type="ARBA" id="ARBA00023157"/>
    </source>
</evidence>
<keyword evidence="11" id="KW-0547">Nucleotide-binding</keyword>
<evidence type="ECO:0000256" key="8">
    <source>
        <dbReference type="ARBA" id="ARBA00023284"/>
    </source>
</evidence>
<dbReference type="Pfam" id="PF07992">
    <property type="entry name" value="Pyr_redox_2"/>
    <property type="match status" value="1"/>
</dbReference>
<evidence type="ECO:0000256" key="10">
    <source>
        <dbReference type="PIRSR" id="PIRSR000350-2"/>
    </source>
</evidence>
<gene>
    <name evidence="17" type="ORF">GCM10009069_03520</name>
</gene>
<keyword evidence="5 14" id="KW-0521">NADP</keyword>
<dbReference type="GO" id="GO:0050661">
    <property type="term" value="F:NADP binding"/>
    <property type="evidence" value="ECO:0007669"/>
    <property type="project" value="InterPro"/>
</dbReference>
<evidence type="ECO:0000256" key="9">
    <source>
        <dbReference type="ARBA" id="ARBA00049142"/>
    </source>
</evidence>
<organism evidence="17 18">
    <name type="scientific">Algimonas arctica</name>
    <dbReference type="NCBI Taxonomy" id="1479486"/>
    <lineage>
        <taxon>Bacteria</taxon>
        <taxon>Pseudomonadati</taxon>
        <taxon>Pseudomonadota</taxon>
        <taxon>Alphaproteobacteria</taxon>
        <taxon>Maricaulales</taxon>
        <taxon>Robiginitomaculaceae</taxon>
        <taxon>Algimonas</taxon>
    </lineage>
</organism>
<dbReference type="GO" id="GO:0045454">
    <property type="term" value="P:cell redox homeostasis"/>
    <property type="evidence" value="ECO:0007669"/>
    <property type="project" value="InterPro"/>
</dbReference>
<feature type="domain" description="Pyridine nucleotide-disulphide oxidoreductase dimerisation" evidence="15">
    <location>
        <begin position="339"/>
        <end position="447"/>
    </location>
</feature>
<feature type="binding site" evidence="11">
    <location>
        <begin position="176"/>
        <end position="183"/>
    </location>
    <ligand>
        <name>NAD(+)</name>
        <dbReference type="ChEBI" id="CHEBI:57540"/>
    </ligand>
</feature>
<reference evidence="17" key="2">
    <citation type="submission" date="2020-09" db="EMBL/GenBank/DDBJ databases">
        <authorList>
            <person name="Sun Q."/>
            <person name="Kim S."/>
        </authorList>
    </citation>
    <scope>NUCLEOTIDE SEQUENCE</scope>
    <source>
        <strain evidence="17">KCTC 32513</strain>
    </source>
</reference>
<evidence type="ECO:0000256" key="1">
    <source>
        <dbReference type="ARBA" id="ARBA00007532"/>
    </source>
</evidence>
<dbReference type="GO" id="GO:0005829">
    <property type="term" value="C:cytosol"/>
    <property type="evidence" value="ECO:0007669"/>
    <property type="project" value="TreeGrafter"/>
</dbReference>
<dbReference type="RefSeq" id="WP_189494772.1">
    <property type="nucleotide sequence ID" value="NZ_BMZH01000001.1"/>
</dbReference>
<dbReference type="InterPro" id="IPR006324">
    <property type="entry name" value="GSHR"/>
</dbReference>
<evidence type="ECO:0000256" key="5">
    <source>
        <dbReference type="ARBA" id="ARBA00022857"/>
    </source>
</evidence>
<dbReference type="AlphaFoldDB" id="A0A8J3CPP9"/>
<dbReference type="InterPro" id="IPR012999">
    <property type="entry name" value="Pyr_OxRdtase_I_AS"/>
</dbReference>
<evidence type="ECO:0000256" key="6">
    <source>
        <dbReference type="ARBA" id="ARBA00023002"/>
    </source>
</evidence>
<dbReference type="PIRSF" id="PIRSF000350">
    <property type="entry name" value="Mercury_reductase_MerA"/>
    <property type="match status" value="1"/>
</dbReference>
<dbReference type="PROSITE" id="PS00076">
    <property type="entry name" value="PYRIDINE_REDOX_1"/>
    <property type="match status" value="1"/>
</dbReference>
<dbReference type="PRINTS" id="PR00411">
    <property type="entry name" value="PNDRDTASEI"/>
</dbReference>